<evidence type="ECO:0000313" key="3">
    <source>
        <dbReference type="EMBL" id="KUK85626.1"/>
    </source>
</evidence>
<evidence type="ECO:0000256" key="1">
    <source>
        <dbReference type="PROSITE-ProRule" id="PRU00703"/>
    </source>
</evidence>
<dbReference type="AlphaFoldDB" id="A0A101HY70"/>
<dbReference type="EMBL" id="LGGW01000197">
    <property type="protein sequence ID" value="KUK85626.1"/>
    <property type="molecule type" value="Genomic_DNA"/>
</dbReference>
<dbReference type="Proteomes" id="UP000055014">
    <property type="component" value="Unassembled WGS sequence"/>
</dbReference>
<reference evidence="4" key="1">
    <citation type="journal article" date="2015" name="MBio">
        <title>Genome-Resolved Metagenomic Analysis Reveals Roles for Candidate Phyla and Other Microbial Community Members in Biogeochemical Transformations in Oil Reservoirs.</title>
        <authorList>
            <person name="Hu P."/>
            <person name="Tom L."/>
            <person name="Singh A."/>
            <person name="Thomas B.C."/>
            <person name="Baker B.J."/>
            <person name="Piceno Y.M."/>
            <person name="Andersen G.L."/>
            <person name="Banfield J.F."/>
        </authorList>
    </citation>
    <scope>NUCLEOTIDE SEQUENCE [LARGE SCALE GENOMIC DNA]</scope>
</reference>
<protein>
    <submittedName>
        <fullName evidence="3">Putative CBS domain containing protein</fullName>
    </submittedName>
</protein>
<dbReference type="PROSITE" id="PS51371">
    <property type="entry name" value="CBS"/>
    <property type="match status" value="1"/>
</dbReference>
<dbReference type="InterPro" id="IPR046342">
    <property type="entry name" value="CBS_dom_sf"/>
</dbReference>
<evidence type="ECO:0000313" key="4">
    <source>
        <dbReference type="Proteomes" id="UP000055014"/>
    </source>
</evidence>
<dbReference type="InterPro" id="IPR000644">
    <property type="entry name" value="CBS_dom"/>
</dbReference>
<dbReference type="CDD" id="cd02205">
    <property type="entry name" value="CBS_pair_SF"/>
    <property type="match status" value="1"/>
</dbReference>
<proteinExistence type="predicted"/>
<gene>
    <name evidence="3" type="ORF">XE02_1490</name>
</gene>
<comment type="caution">
    <text evidence="3">The sequence shown here is derived from an EMBL/GenBank/DDBJ whole genome shotgun (WGS) entry which is preliminary data.</text>
</comment>
<dbReference type="SUPFAM" id="SSF54631">
    <property type="entry name" value="CBS-domain pair"/>
    <property type="match status" value="1"/>
</dbReference>
<dbReference type="Pfam" id="PF00571">
    <property type="entry name" value="CBS"/>
    <property type="match status" value="1"/>
</dbReference>
<dbReference type="PATRIC" id="fig|1236046.5.peg.1629"/>
<accession>A0A101HY70</accession>
<keyword evidence="1" id="KW-0129">CBS domain</keyword>
<feature type="domain" description="CBS" evidence="2">
    <location>
        <begin position="99"/>
        <end position="157"/>
    </location>
</feature>
<sequence>MDNSERFMQAFRSIEGYLRKINEDYRVDGFARSLKDASKSDKTLRNYLDILLEYAELRNAIVHTLTSDGKPIAEPHKEVVENIEHVAEMLNAPPRVSTISKSEKVVTIDLNDTVDKALKIIGEKSFSQIPVYEGRQFRGILTTNAIARWMAFVGEEERAHMKEMPIRDVMDYAEEDEAVEFVSRKATLFEIAASFSEFSALGKRLEAILVTENGRRSETPLQIITIWDIPLISETLNS</sequence>
<evidence type="ECO:0000259" key="2">
    <source>
        <dbReference type="PROSITE" id="PS51371"/>
    </source>
</evidence>
<name>A0A101HY70_9BACT</name>
<dbReference type="Gene3D" id="3.10.580.10">
    <property type="entry name" value="CBS-domain"/>
    <property type="match status" value="1"/>
</dbReference>
<organism evidence="3 4">
    <name type="scientific">Mesotoga infera</name>
    <dbReference type="NCBI Taxonomy" id="1236046"/>
    <lineage>
        <taxon>Bacteria</taxon>
        <taxon>Thermotogati</taxon>
        <taxon>Thermotogota</taxon>
        <taxon>Thermotogae</taxon>
        <taxon>Kosmotogales</taxon>
        <taxon>Kosmotogaceae</taxon>
        <taxon>Mesotoga</taxon>
    </lineage>
</organism>